<dbReference type="PANTHER" id="PTHR10037">
    <property type="entry name" value="VOLTAGE-GATED CATION CHANNEL CALCIUM AND SODIUM"/>
    <property type="match status" value="1"/>
</dbReference>
<evidence type="ECO:0000256" key="5">
    <source>
        <dbReference type="ARBA" id="ARBA00023136"/>
    </source>
</evidence>
<accession>A0A9P1G9X7</accession>
<evidence type="ECO:0000256" key="3">
    <source>
        <dbReference type="ARBA" id="ARBA00022837"/>
    </source>
</evidence>
<dbReference type="InterPro" id="IPR027359">
    <property type="entry name" value="Volt_channel_dom_sf"/>
</dbReference>
<feature type="domain" description="EF-hand" evidence="8">
    <location>
        <begin position="408"/>
        <end position="443"/>
    </location>
</feature>
<dbReference type="GO" id="GO:0001518">
    <property type="term" value="C:voltage-gated sodium channel complex"/>
    <property type="evidence" value="ECO:0007669"/>
    <property type="project" value="TreeGrafter"/>
</dbReference>
<dbReference type="PROSITE" id="PS50222">
    <property type="entry name" value="EF_HAND_2"/>
    <property type="match status" value="1"/>
</dbReference>
<evidence type="ECO:0000256" key="4">
    <source>
        <dbReference type="ARBA" id="ARBA00022989"/>
    </source>
</evidence>
<gene>
    <name evidence="9" type="ORF">C1SCF055_LOCUS31298</name>
</gene>
<dbReference type="OrthoDB" id="431806at2759"/>
<dbReference type="Pfam" id="PF00520">
    <property type="entry name" value="Ion_trans"/>
    <property type="match status" value="1"/>
</dbReference>
<feature type="compositionally biased region" description="Polar residues" evidence="6">
    <location>
        <begin position="55"/>
        <end position="67"/>
    </location>
</feature>
<dbReference type="SUPFAM" id="SSF47473">
    <property type="entry name" value="EF-hand"/>
    <property type="match status" value="1"/>
</dbReference>
<comment type="caution">
    <text evidence="9">The sequence shown here is derived from an EMBL/GenBank/DDBJ whole genome shotgun (WGS) entry which is preliminary data.</text>
</comment>
<keyword evidence="5 7" id="KW-0472">Membrane</keyword>
<feature type="transmembrane region" description="Helical" evidence="7">
    <location>
        <begin position="205"/>
        <end position="229"/>
    </location>
</feature>
<feature type="compositionally biased region" description="Polar residues" evidence="6">
    <location>
        <begin position="1"/>
        <end position="10"/>
    </location>
</feature>
<feature type="transmembrane region" description="Helical" evidence="7">
    <location>
        <begin position="132"/>
        <end position="153"/>
    </location>
</feature>
<feature type="compositionally biased region" description="Basic and acidic residues" evidence="6">
    <location>
        <begin position="16"/>
        <end position="25"/>
    </location>
</feature>
<evidence type="ECO:0000313" key="9">
    <source>
        <dbReference type="EMBL" id="CAI4005589.1"/>
    </source>
</evidence>
<dbReference type="GO" id="GO:0005509">
    <property type="term" value="F:calcium ion binding"/>
    <property type="evidence" value="ECO:0007669"/>
    <property type="project" value="InterPro"/>
</dbReference>
<dbReference type="Proteomes" id="UP001152797">
    <property type="component" value="Unassembled WGS sequence"/>
</dbReference>
<dbReference type="InterPro" id="IPR005821">
    <property type="entry name" value="Ion_trans_dom"/>
</dbReference>
<evidence type="ECO:0000313" key="10">
    <source>
        <dbReference type="EMBL" id="CAL1158964.1"/>
    </source>
</evidence>
<feature type="region of interest" description="Disordered" evidence="6">
    <location>
        <begin position="40"/>
        <end position="92"/>
    </location>
</feature>
<reference evidence="10" key="2">
    <citation type="submission" date="2024-04" db="EMBL/GenBank/DDBJ databases">
        <authorList>
            <person name="Chen Y."/>
            <person name="Shah S."/>
            <person name="Dougan E. K."/>
            <person name="Thang M."/>
            <person name="Chan C."/>
        </authorList>
    </citation>
    <scope>NUCLEOTIDE SEQUENCE [LARGE SCALE GENOMIC DNA]</scope>
</reference>
<feature type="transmembrane region" description="Helical" evidence="7">
    <location>
        <begin position="173"/>
        <end position="193"/>
    </location>
</feature>
<evidence type="ECO:0000256" key="2">
    <source>
        <dbReference type="ARBA" id="ARBA00022692"/>
    </source>
</evidence>
<dbReference type="SUPFAM" id="SSF81324">
    <property type="entry name" value="Voltage-gated potassium channels"/>
    <property type="match status" value="1"/>
</dbReference>
<comment type="subcellular location">
    <subcellularLocation>
        <location evidence="1">Membrane</location>
        <topology evidence="1">Multi-pass membrane protein</topology>
    </subcellularLocation>
</comment>
<evidence type="ECO:0000256" key="7">
    <source>
        <dbReference type="SAM" id="Phobius"/>
    </source>
</evidence>
<proteinExistence type="predicted"/>
<name>A0A9P1G9X7_9DINO</name>
<dbReference type="Gene3D" id="1.20.120.350">
    <property type="entry name" value="Voltage-gated potassium channels. Chain C"/>
    <property type="match status" value="1"/>
</dbReference>
<dbReference type="EMBL" id="CAMXCT020003656">
    <property type="protein sequence ID" value="CAL1158964.1"/>
    <property type="molecule type" value="Genomic_DNA"/>
</dbReference>
<evidence type="ECO:0000259" key="8">
    <source>
        <dbReference type="PROSITE" id="PS50222"/>
    </source>
</evidence>
<evidence type="ECO:0000256" key="6">
    <source>
        <dbReference type="SAM" id="MobiDB-lite"/>
    </source>
</evidence>
<organism evidence="9">
    <name type="scientific">Cladocopium goreaui</name>
    <dbReference type="NCBI Taxonomy" id="2562237"/>
    <lineage>
        <taxon>Eukaryota</taxon>
        <taxon>Sar</taxon>
        <taxon>Alveolata</taxon>
        <taxon>Dinophyceae</taxon>
        <taxon>Suessiales</taxon>
        <taxon>Symbiodiniaceae</taxon>
        <taxon>Cladocopium</taxon>
    </lineage>
</organism>
<dbReference type="PANTHER" id="PTHR10037:SF62">
    <property type="entry name" value="SODIUM CHANNEL PROTEIN 60E"/>
    <property type="match status" value="1"/>
</dbReference>
<feature type="transmembrane region" description="Helical" evidence="7">
    <location>
        <begin position="282"/>
        <end position="311"/>
    </location>
</feature>
<feature type="region of interest" description="Disordered" evidence="6">
    <location>
        <begin position="520"/>
        <end position="545"/>
    </location>
</feature>
<keyword evidence="4 7" id="KW-1133">Transmembrane helix</keyword>
<dbReference type="Gene3D" id="1.10.287.70">
    <property type="match status" value="1"/>
</dbReference>
<dbReference type="InterPro" id="IPR011992">
    <property type="entry name" value="EF-hand-dom_pair"/>
</dbReference>
<dbReference type="InterPro" id="IPR018247">
    <property type="entry name" value="EF_Hand_1_Ca_BS"/>
</dbReference>
<protein>
    <submittedName>
        <fullName evidence="11">Ribosomal large subunit pseudouridine synthase D</fullName>
    </submittedName>
</protein>
<keyword evidence="3" id="KW-0106">Calcium</keyword>
<feature type="region of interest" description="Disordered" evidence="6">
    <location>
        <begin position="1"/>
        <end position="28"/>
    </location>
</feature>
<dbReference type="PROSITE" id="PS00018">
    <property type="entry name" value="EF_HAND_1"/>
    <property type="match status" value="1"/>
</dbReference>
<evidence type="ECO:0000313" key="11">
    <source>
        <dbReference type="EMBL" id="CAL4792901.1"/>
    </source>
</evidence>
<feature type="transmembrane region" description="Helical" evidence="7">
    <location>
        <begin position="365"/>
        <end position="386"/>
    </location>
</feature>
<keyword evidence="2 7" id="KW-0812">Transmembrane</keyword>
<dbReference type="InterPro" id="IPR043203">
    <property type="entry name" value="VGCC_Ca_Na"/>
</dbReference>
<feature type="compositionally biased region" description="Low complexity" evidence="6">
    <location>
        <begin position="40"/>
        <end position="53"/>
    </location>
</feature>
<reference evidence="9" key="1">
    <citation type="submission" date="2022-10" db="EMBL/GenBank/DDBJ databases">
        <authorList>
            <person name="Chen Y."/>
            <person name="Dougan E. K."/>
            <person name="Chan C."/>
            <person name="Rhodes N."/>
            <person name="Thang M."/>
        </authorList>
    </citation>
    <scope>NUCLEOTIDE SEQUENCE</scope>
</reference>
<dbReference type="EMBL" id="CAMXCT030003656">
    <property type="protein sequence ID" value="CAL4792901.1"/>
    <property type="molecule type" value="Genomic_DNA"/>
</dbReference>
<sequence>MQSMPTQSESLARRQAQADEMDRSVDTTMAFPSLLSRLAATASTARDAATARDSPTGSKDTLPSQGPTEEDCSLPPPVDVTSSGQSSYWQKRGSRLSRGPAADLAHHEYAKSFRSSGASHEKMKKLTRLQQCLRSNVVEMTLALAILSSSLLVGFEVQLLSSKLDAFLPTPWVILRICLNMVFVLELPLRMYAFGCICCGRGGSAWFWFDVFVVCGSAAEVFFDILSFFGTALTTLPDFSQVRLLKILRVTRLLRALRVPSLMKYVAPLQTLVSSISHTVWYLVWAAVLLLLLIYTVSIAFAQTVASFIILEGLEQVEEQTPALLFFWRDLWTSMTTCFMAISGGLNWQTVYEPLNQLDAMMGKIFIVFISFAYFALLNILTGVFCNSAMEALSRDPDIVAISHEATYIREHLSHVFTIIDKDCSGSMTLDELEEWMEEENGRVDFQALGIAEGDPWTLFKLLDENAQGVVSQEAFVNGCLKLRGHASGVDMASLRNESRATQELLSMLVTRMESFSDAKKRRPSYGSRLGLGSPSRARRHTITSLTTRPCLSEGVTI</sequence>
<dbReference type="AlphaFoldDB" id="A0A9P1G9X7"/>
<dbReference type="GO" id="GO:0005248">
    <property type="term" value="F:voltage-gated sodium channel activity"/>
    <property type="evidence" value="ECO:0007669"/>
    <property type="project" value="TreeGrafter"/>
</dbReference>
<dbReference type="InterPro" id="IPR002048">
    <property type="entry name" value="EF_hand_dom"/>
</dbReference>
<evidence type="ECO:0000256" key="1">
    <source>
        <dbReference type="ARBA" id="ARBA00004141"/>
    </source>
</evidence>
<keyword evidence="12" id="KW-1185">Reference proteome</keyword>
<dbReference type="Gene3D" id="1.10.238.10">
    <property type="entry name" value="EF-hand"/>
    <property type="match status" value="1"/>
</dbReference>
<dbReference type="EMBL" id="CAMXCT010003656">
    <property type="protein sequence ID" value="CAI4005589.1"/>
    <property type="molecule type" value="Genomic_DNA"/>
</dbReference>
<evidence type="ECO:0000313" key="12">
    <source>
        <dbReference type="Proteomes" id="UP001152797"/>
    </source>
</evidence>
<feature type="compositionally biased region" description="Polar residues" evidence="6">
    <location>
        <begin position="80"/>
        <end position="89"/>
    </location>
</feature>